<sequence>MAGMLDTLYSTSGFTSENSLSGHTHTHTRTHTPPYTPSRPLTSGKRSRVERSDSPASHAGSIHPTDTVSPRKKPNKRIATDNIRVEELAEGDAGYMGDLDVVNPDEVEEIDSSDADSLYDQNTASDDDTEAEKLTRKMSQVRFGDDRDAVFERTRQRRSREKRADSRLFKRSHSQSVKSETEVTDFDAMPDQDRESTRRRLRRRTKGPDDADFIFDELPRSSPSAGRSPEACPQRPIAVSTDEVGSDFFSTACASIDQHAKPASRSGTTVYHLRRLPTLLSAGHMFVLTRRLLRLRTRLSRQQRARTDVHRSPHRTPGRRRRALDHEACFTPIILGAA</sequence>
<name>A0A139I6V1_9PEZI</name>
<accession>A0A139I6V1</accession>
<keyword evidence="3" id="KW-1185">Reference proteome</keyword>
<feature type="compositionally biased region" description="Basic and acidic residues" evidence="1">
    <location>
        <begin position="143"/>
        <end position="154"/>
    </location>
</feature>
<dbReference type="STRING" id="113226.A0A139I6V1"/>
<protein>
    <submittedName>
        <fullName evidence="2">Uncharacterized protein</fullName>
    </submittedName>
</protein>
<dbReference type="OrthoDB" id="3642432at2759"/>
<comment type="caution">
    <text evidence="2">The sequence shown here is derived from an EMBL/GenBank/DDBJ whole genome shotgun (WGS) entry which is preliminary data.</text>
</comment>
<gene>
    <name evidence="2" type="ORF">AC579_1034</name>
</gene>
<proteinExistence type="predicted"/>
<organism evidence="2 3">
    <name type="scientific">Pseudocercospora musae</name>
    <dbReference type="NCBI Taxonomy" id="113226"/>
    <lineage>
        <taxon>Eukaryota</taxon>
        <taxon>Fungi</taxon>
        <taxon>Dikarya</taxon>
        <taxon>Ascomycota</taxon>
        <taxon>Pezizomycotina</taxon>
        <taxon>Dothideomycetes</taxon>
        <taxon>Dothideomycetidae</taxon>
        <taxon>Mycosphaerellales</taxon>
        <taxon>Mycosphaerellaceae</taxon>
        <taxon>Pseudocercospora</taxon>
    </lineage>
</organism>
<feature type="region of interest" description="Disordered" evidence="1">
    <location>
        <begin position="110"/>
        <end position="233"/>
    </location>
</feature>
<evidence type="ECO:0000256" key="1">
    <source>
        <dbReference type="SAM" id="MobiDB-lite"/>
    </source>
</evidence>
<evidence type="ECO:0000313" key="2">
    <source>
        <dbReference type="EMBL" id="KXT10335.1"/>
    </source>
</evidence>
<dbReference type="AlphaFoldDB" id="A0A139I6V1"/>
<feature type="region of interest" description="Disordered" evidence="1">
    <location>
        <begin position="1"/>
        <end position="81"/>
    </location>
</feature>
<evidence type="ECO:0000313" key="3">
    <source>
        <dbReference type="Proteomes" id="UP000073492"/>
    </source>
</evidence>
<dbReference type="EMBL" id="LFZO01000267">
    <property type="protein sequence ID" value="KXT10335.1"/>
    <property type="molecule type" value="Genomic_DNA"/>
</dbReference>
<feature type="compositionally biased region" description="Polar residues" evidence="1">
    <location>
        <begin position="8"/>
        <end position="22"/>
    </location>
</feature>
<reference evidence="2 3" key="1">
    <citation type="submission" date="2015-07" db="EMBL/GenBank/DDBJ databases">
        <title>Comparative genomics of the Sigatoka disease complex on banana suggests a link between parallel evolutionary changes in Pseudocercospora fijiensis and Pseudocercospora eumusae and increased virulence on the banana host.</title>
        <authorList>
            <person name="Chang T.-C."/>
            <person name="Salvucci A."/>
            <person name="Crous P.W."/>
            <person name="Stergiopoulos I."/>
        </authorList>
    </citation>
    <scope>NUCLEOTIDE SEQUENCE [LARGE SCALE GENOMIC DNA]</scope>
    <source>
        <strain evidence="2 3">CBS 116634</strain>
    </source>
</reference>
<dbReference type="Proteomes" id="UP000073492">
    <property type="component" value="Unassembled WGS sequence"/>
</dbReference>